<dbReference type="AlphaFoldDB" id="A0A9D1CVN7"/>
<keyword evidence="5" id="KW-0482">Metalloprotease</keyword>
<evidence type="ECO:0000313" key="6">
    <source>
        <dbReference type="Proteomes" id="UP000886787"/>
    </source>
</evidence>
<dbReference type="GO" id="GO:0016020">
    <property type="term" value="C:membrane"/>
    <property type="evidence" value="ECO:0007669"/>
    <property type="project" value="InterPro"/>
</dbReference>
<dbReference type="EMBL" id="DVFW01000048">
    <property type="protein sequence ID" value="HIQ81409.1"/>
    <property type="molecule type" value="Genomic_DNA"/>
</dbReference>
<dbReference type="PANTHER" id="PTHR36844">
    <property type="entry name" value="PROTEASE PRSW"/>
    <property type="match status" value="1"/>
</dbReference>
<dbReference type="Proteomes" id="UP000886787">
    <property type="component" value="Unassembled WGS sequence"/>
</dbReference>
<reference evidence="5" key="2">
    <citation type="journal article" date="2021" name="PeerJ">
        <title>Extensive microbial diversity within the chicken gut microbiome revealed by metagenomics and culture.</title>
        <authorList>
            <person name="Gilroy R."/>
            <person name="Ravi A."/>
            <person name="Getino M."/>
            <person name="Pursley I."/>
            <person name="Horton D.L."/>
            <person name="Alikhan N.F."/>
            <person name="Baker D."/>
            <person name="Gharbi K."/>
            <person name="Hall N."/>
            <person name="Watson M."/>
            <person name="Adriaenssens E.M."/>
            <person name="Foster-Nyarko E."/>
            <person name="Jarju S."/>
            <person name="Secka A."/>
            <person name="Antonio M."/>
            <person name="Oren A."/>
            <person name="Chaudhuri R.R."/>
            <person name="La Ragione R."/>
            <person name="Hildebrand F."/>
            <person name="Pallen M.J."/>
        </authorList>
    </citation>
    <scope>NUCLEOTIDE SEQUENCE</scope>
    <source>
        <strain evidence="5">ChiSjej1B19-3389</strain>
    </source>
</reference>
<evidence type="ECO:0000313" key="5">
    <source>
        <dbReference type="EMBL" id="HIQ81409.1"/>
    </source>
</evidence>
<dbReference type="GO" id="GO:0015293">
    <property type="term" value="F:symporter activity"/>
    <property type="evidence" value="ECO:0007669"/>
    <property type="project" value="InterPro"/>
</dbReference>
<dbReference type="SUPFAM" id="SSF118215">
    <property type="entry name" value="Proton glutamate symport protein"/>
    <property type="match status" value="1"/>
</dbReference>
<protein>
    <submittedName>
        <fullName evidence="5">PrsW family intramembrane metalloprotease</fullName>
    </submittedName>
</protein>
<name>A0A9D1CVN7_9FIRM</name>
<keyword evidence="5" id="KW-0645">Protease</keyword>
<dbReference type="PANTHER" id="PTHR36844:SF1">
    <property type="entry name" value="PROTEASE PRSW"/>
    <property type="match status" value="1"/>
</dbReference>
<feature type="transmembrane region" description="Helical" evidence="4">
    <location>
        <begin position="183"/>
        <end position="203"/>
    </location>
</feature>
<dbReference type="InterPro" id="IPR036458">
    <property type="entry name" value="Na:dicarbo_symporter_sf"/>
</dbReference>
<keyword evidence="5" id="KW-0378">Hydrolase</keyword>
<organism evidence="5 6">
    <name type="scientific">Candidatus Scatavimonas merdigallinarum</name>
    <dbReference type="NCBI Taxonomy" id="2840914"/>
    <lineage>
        <taxon>Bacteria</taxon>
        <taxon>Bacillati</taxon>
        <taxon>Bacillota</taxon>
        <taxon>Clostridia</taxon>
        <taxon>Eubacteriales</taxon>
        <taxon>Oscillospiraceae</taxon>
        <taxon>Oscillospiraceae incertae sedis</taxon>
        <taxon>Candidatus Scatavimonas</taxon>
    </lineage>
</organism>
<feature type="transmembrane region" description="Helical" evidence="4">
    <location>
        <begin position="120"/>
        <end position="149"/>
    </location>
</feature>
<dbReference type="GO" id="GO:0008237">
    <property type="term" value="F:metallopeptidase activity"/>
    <property type="evidence" value="ECO:0007669"/>
    <property type="project" value="UniProtKB-KW"/>
</dbReference>
<keyword evidence="1 4" id="KW-0812">Transmembrane</keyword>
<keyword evidence="3 4" id="KW-0472">Membrane</keyword>
<evidence type="ECO:0000256" key="2">
    <source>
        <dbReference type="ARBA" id="ARBA00022989"/>
    </source>
</evidence>
<proteinExistence type="predicted"/>
<reference evidence="5" key="1">
    <citation type="submission" date="2020-10" db="EMBL/GenBank/DDBJ databases">
        <authorList>
            <person name="Gilroy R."/>
        </authorList>
    </citation>
    <scope>NUCLEOTIDE SEQUENCE</scope>
    <source>
        <strain evidence="5">ChiSjej1B19-3389</strain>
    </source>
</reference>
<gene>
    <name evidence="5" type="ORF">IAD32_09065</name>
</gene>
<accession>A0A9D1CVN7</accession>
<feature type="transmembrane region" description="Helical" evidence="4">
    <location>
        <begin position="6"/>
        <end position="23"/>
    </location>
</feature>
<comment type="caution">
    <text evidence="5">The sequence shown here is derived from an EMBL/GenBank/DDBJ whole genome shotgun (WGS) entry which is preliminary data.</text>
</comment>
<sequence length="216" mass="24263">MIEIEHIFIALASPLFVFCFVMEKEERRHLLSLLAGFGAALLAGYINSCFTMLFQMTGSEAVQNLTPIVEELLKMFPVLFFAEAFAQNRKQVITVAVEIGLGFAVLENCSYLVTYGSESLLFSIVRGLATGVLHPLCTMIAGIGVCLLYKRKKFATVSFFGFLCTAIMVHGTFNLLIEAEERAYRFWGCLIPLLLTGICILCYKIYRKRNLKQEPE</sequence>
<feature type="transmembrane region" description="Helical" evidence="4">
    <location>
        <begin position="30"/>
        <end position="54"/>
    </location>
</feature>
<feature type="transmembrane region" description="Helical" evidence="4">
    <location>
        <begin position="156"/>
        <end position="177"/>
    </location>
</feature>
<evidence type="ECO:0000256" key="4">
    <source>
        <dbReference type="SAM" id="Phobius"/>
    </source>
</evidence>
<evidence type="ECO:0000256" key="3">
    <source>
        <dbReference type="ARBA" id="ARBA00023136"/>
    </source>
</evidence>
<dbReference type="Pfam" id="PF13367">
    <property type="entry name" value="PrsW-protease"/>
    <property type="match status" value="1"/>
</dbReference>
<keyword evidence="2 4" id="KW-1133">Transmembrane helix</keyword>
<dbReference type="InterPro" id="IPR026898">
    <property type="entry name" value="PrsW"/>
</dbReference>
<evidence type="ECO:0000256" key="1">
    <source>
        <dbReference type="ARBA" id="ARBA00022692"/>
    </source>
</evidence>